<reference evidence="7" key="1">
    <citation type="submission" date="2025-08" db="UniProtKB">
        <authorList>
            <consortium name="Ensembl"/>
        </authorList>
    </citation>
    <scope>IDENTIFICATION</scope>
</reference>
<dbReference type="PROSITE" id="PS50088">
    <property type="entry name" value="ANK_REPEAT"/>
    <property type="match status" value="10"/>
</dbReference>
<dbReference type="SUPFAM" id="SSF48403">
    <property type="entry name" value="Ankyrin repeat"/>
    <property type="match status" value="1"/>
</dbReference>
<dbReference type="Ensembl" id="ENSGMOT00000035739.1">
    <property type="protein sequence ID" value="ENSGMOP00000051395.1"/>
    <property type="gene ID" value="ENSGMOG00000010459.2"/>
</dbReference>
<dbReference type="Gene3D" id="1.25.40.20">
    <property type="entry name" value="Ankyrin repeat-containing domain"/>
    <property type="match status" value="3"/>
</dbReference>
<dbReference type="InterPro" id="IPR036036">
    <property type="entry name" value="SOCS_box-like_dom_sf"/>
</dbReference>
<dbReference type="PANTHER" id="PTHR24198:SF194">
    <property type="entry name" value="INVERSIN-A"/>
    <property type="match status" value="1"/>
</dbReference>
<keyword evidence="3 4" id="KW-0040">ANK repeat</keyword>
<feature type="repeat" description="ANK" evidence="4">
    <location>
        <begin position="245"/>
        <end position="273"/>
    </location>
</feature>
<dbReference type="InterPro" id="IPR001496">
    <property type="entry name" value="SOCS_box"/>
</dbReference>
<feature type="repeat" description="ANK" evidence="4">
    <location>
        <begin position="113"/>
        <end position="145"/>
    </location>
</feature>
<evidence type="ECO:0000256" key="3">
    <source>
        <dbReference type="ARBA" id="ARBA00023043"/>
    </source>
</evidence>
<dbReference type="PRINTS" id="PR01415">
    <property type="entry name" value="ANKYRIN"/>
</dbReference>
<feature type="repeat" description="ANK" evidence="4">
    <location>
        <begin position="179"/>
        <end position="211"/>
    </location>
</feature>
<evidence type="ECO:0000256" key="2">
    <source>
        <dbReference type="ARBA" id="ARBA00022737"/>
    </source>
</evidence>
<organism evidence="7 8">
    <name type="scientific">Gadus morhua</name>
    <name type="common">Atlantic cod</name>
    <dbReference type="NCBI Taxonomy" id="8049"/>
    <lineage>
        <taxon>Eukaryota</taxon>
        <taxon>Metazoa</taxon>
        <taxon>Chordata</taxon>
        <taxon>Craniata</taxon>
        <taxon>Vertebrata</taxon>
        <taxon>Euteleostomi</taxon>
        <taxon>Actinopterygii</taxon>
        <taxon>Neopterygii</taxon>
        <taxon>Teleostei</taxon>
        <taxon>Neoteleostei</taxon>
        <taxon>Acanthomorphata</taxon>
        <taxon>Zeiogadaria</taxon>
        <taxon>Gadariae</taxon>
        <taxon>Gadiformes</taxon>
        <taxon>Gadoidei</taxon>
        <taxon>Gadidae</taxon>
        <taxon>Gadus</taxon>
    </lineage>
</organism>
<dbReference type="PROSITE" id="PS50225">
    <property type="entry name" value="SOCS"/>
    <property type="match status" value="1"/>
</dbReference>
<dbReference type="PROSITE" id="PS50297">
    <property type="entry name" value="ANK_REP_REGION"/>
    <property type="match status" value="9"/>
</dbReference>
<dbReference type="SMART" id="SM00969">
    <property type="entry name" value="SOCS_box"/>
    <property type="match status" value="1"/>
</dbReference>
<dbReference type="GeneTree" id="ENSGT00940000155490"/>
<sequence length="579" mass="62150">MTKFCYSEYLSQLRNAGNKRNHEVFTATADGQRRADRQRSGTPESAEELDPLVLAIRRGDMTALKELSVSHSLTREGQDGWTPLHEAAFCGETEAVKMILKAYPASVDKRTLQEQTALLLASSAEHLACVRSLLEAGADPDICGKNKDTPLYIACERENADMADLLVQAGASVNQRCAQGWTALHQAVSRDNTALCDTLLAAGANLNPSNTHSITPLIVAAQQGRLRALGFLLGKGADVNVETCDGVTALHEASRHGHREAAAMLLERNADANKPCGSGLLPLHTAAEHGHQEIVSLLVPVTSRARLRGSGISPLHLAAHNNRLAAAAVLLRTGADVNAPLSRQRCAQHPDQRTSPLYFAVDGGATETVALLLRAGASLTLDPVSPLLLAARRGSLGAVELLLEHGADANVGVPSYPTRFPGAVALCADGEAVLRCLLEHGCDARACFGCRYGPAPHPASLLNSFDLQFCEWLSTSAGRDRAGPIVDLLLEYVGSVQLCARITELLDSREDWGPVRHKTLSPRPLLHLSRIRIREQIGTHRLGSLQSLPLPDRLLHYLGPSGLQEPRLSSPTITESQLK</sequence>
<feature type="repeat" description="ANK" evidence="4">
    <location>
        <begin position="310"/>
        <end position="342"/>
    </location>
</feature>
<evidence type="ECO:0000313" key="7">
    <source>
        <dbReference type="Ensembl" id="ENSGMOP00000051395.1"/>
    </source>
</evidence>
<dbReference type="Pfam" id="PF13637">
    <property type="entry name" value="Ank_4"/>
    <property type="match status" value="1"/>
</dbReference>
<feature type="repeat" description="ANK" evidence="4">
    <location>
        <begin position="382"/>
        <end position="411"/>
    </location>
</feature>
<feature type="region of interest" description="Disordered" evidence="5">
    <location>
        <begin position="29"/>
        <end position="48"/>
    </location>
</feature>
<dbReference type="OMA" id="SMLPLNC"/>
<dbReference type="SUPFAM" id="SSF158235">
    <property type="entry name" value="SOCS box-like"/>
    <property type="match status" value="1"/>
</dbReference>
<dbReference type="Pfam" id="PF12796">
    <property type="entry name" value="Ank_2"/>
    <property type="match status" value="4"/>
</dbReference>
<feature type="repeat" description="ANK" evidence="4">
    <location>
        <begin position="79"/>
        <end position="101"/>
    </location>
</feature>
<dbReference type="SMART" id="SM00248">
    <property type="entry name" value="ANK"/>
    <property type="match status" value="10"/>
</dbReference>
<feature type="repeat" description="ANK" evidence="4">
    <location>
        <begin position="146"/>
        <end position="178"/>
    </location>
</feature>
<comment type="pathway">
    <text evidence="1">Protein modification; protein ubiquitination.</text>
</comment>
<feature type="repeat" description="ANK" evidence="4">
    <location>
        <begin position="212"/>
        <end position="244"/>
    </location>
</feature>
<proteinExistence type="predicted"/>
<keyword evidence="8" id="KW-1185">Reference proteome</keyword>
<evidence type="ECO:0000259" key="6">
    <source>
        <dbReference type="PROSITE" id="PS50225"/>
    </source>
</evidence>
<dbReference type="GO" id="GO:0035556">
    <property type="term" value="P:intracellular signal transduction"/>
    <property type="evidence" value="ECO:0007669"/>
    <property type="project" value="InterPro"/>
</dbReference>
<accession>A0A8C5BQX0</accession>
<dbReference type="Gene3D" id="1.10.750.20">
    <property type="entry name" value="SOCS box"/>
    <property type="match status" value="1"/>
</dbReference>
<feature type="repeat" description="ANK" evidence="4">
    <location>
        <begin position="278"/>
        <end position="310"/>
    </location>
</feature>
<dbReference type="Proteomes" id="UP000694546">
    <property type="component" value="Chromosome 5"/>
</dbReference>
<dbReference type="InterPro" id="IPR002110">
    <property type="entry name" value="Ankyrin_rpt"/>
</dbReference>
<name>A0A8C5BQX0_GADMO</name>
<feature type="repeat" description="ANK" evidence="4">
    <location>
        <begin position="352"/>
        <end position="384"/>
    </location>
</feature>
<evidence type="ECO:0000256" key="5">
    <source>
        <dbReference type="SAM" id="MobiDB-lite"/>
    </source>
</evidence>
<dbReference type="InterPro" id="IPR036770">
    <property type="entry name" value="Ankyrin_rpt-contain_sf"/>
</dbReference>
<dbReference type="CDD" id="cd03716">
    <property type="entry name" value="SOCS_ASB_like"/>
    <property type="match status" value="1"/>
</dbReference>
<dbReference type="Pfam" id="PF07525">
    <property type="entry name" value="SOCS_box"/>
    <property type="match status" value="1"/>
</dbReference>
<reference evidence="7" key="2">
    <citation type="submission" date="2025-09" db="UniProtKB">
        <authorList>
            <consortium name="Ensembl"/>
        </authorList>
    </citation>
    <scope>IDENTIFICATION</scope>
</reference>
<keyword evidence="2" id="KW-0677">Repeat</keyword>
<feature type="domain" description="SOCS box" evidence="6">
    <location>
        <begin position="514"/>
        <end position="564"/>
    </location>
</feature>
<dbReference type="AlphaFoldDB" id="A0A8C5BQX0"/>
<dbReference type="PANTHER" id="PTHR24198">
    <property type="entry name" value="ANKYRIN REPEAT AND PROTEIN KINASE DOMAIN-CONTAINING PROTEIN"/>
    <property type="match status" value="1"/>
</dbReference>
<evidence type="ECO:0000256" key="1">
    <source>
        <dbReference type="ARBA" id="ARBA00004906"/>
    </source>
</evidence>
<protein>
    <submittedName>
        <fullName evidence="7">Ankyrin repeat and SOCS box containing 2b</fullName>
    </submittedName>
</protein>
<dbReference type="UniPathway" id="UPA00143"/>
<evidence type="ECO:0000313" key="8">
    <source>
        <dbReference type="Proteomes" id="UP000694546"/>
    </source>
</evidence>
<evidence type="ECO:0000256" key="4">
    <source>
        <dbReference type="PROSITE-ProRule" id="PRU00023"/>
    </source>
</evidence>
<dbReference type="GO" id="GO:0016567">
    <property type="term" value="P:protein ubiquitination"/>
    <property type="evidence" value="ECO:0007669"/>
    <property type="project" value="UniProtKB-UniPathway"/>
</dbReference>